<evidence type="ECO:0000256" key="6">
    <source>
        <dbReference type="ARBA" id="ARBA00022801"/>
    </source>
</evidence>
<organism evidence="11 12">
    <name type="scientific">[Torrubiella] hemipterigena</name>
    <dbReference type="NCBI Taxonomy" id="1531966"/>
    <lineage>
        <taxon>Eukaryota</taxon>
        <taxon>Fungi</taxon>
        <taxon>Dikarya</taxon>
        <taxon>Ascomycota</taxon>
        <taxon>Pezizomycotina</taxon>
        <taxon>Sordariomycetes</taxon>
        <taxon>Hypocreomycetidae</taxon>
        <taxon>Hypocreales</taxon>
        <taxon>Clavicipitaceae</taxon>
        <taxon>Clavicipitaceae incertae sedis</taxon>
        <taxon>'Torrubiella' clade</taxon>
    </lineage>
</organism>
<evidence type="ECO:0000256" key="10">
    <source>
        <dbReference type="RuleBase" id="RU361238"/>
    </source>
</evidence>
<evidence type="ECO:0000256" key="4">
    <source>
        <dbReference type="ARBA" id="ARBA00022723"/>
    </source>
</evidence>
<keyword evidence="6 10" id="KW-0378">Hydrolase</keyword>
<keyword evidence="3" id="KW-0858">Xylan degradation</keyword>
<dbReference type="EMBL" id="CDHN01000001">
    <property type="protein sequence ID" value="CEJ82053.1"/>
    <property type="molecule type" value="Genomic_DNA"/>
</dbReference>
<evidence type="ECO:0000256" key="1">
    <source>
        <dbReference type="ARBA" id="ARBA00006249"/>
    </source>
</evidence>
<evidence type="ECO:0000256" key="8">
    <source>
        <dbReference type="ARBA" id="ARBA00023157"/>
    </source>
</evidence>
<dbReference type="PANTHER" id="PTHR33938:SF15">
    <property type="entry name" value="FERULOYL ESTERASE B-RELATED"/>
    <property type="match status" value="1"/>
</dbReference>
<keyword evidence="8" id="KW-1015">Disulfide bond</keyword>
<evidence type="ECO:0000313" key="11">
    <source>
        <dbReference type="EMBL" id="CEJ82053.1"/>
    </source>
</evidence>
<evidence type="ECO:0000256" key="3">
    <source>
        <dbReference type="ARBA" id="ARBA00022651"/>
    </source>
</evidence>
<dbReference type="GO" id="GO:0030600">
    <property type="term" value="F:feruloyl esterase activity"/>
    <property type="evidence" value="ECO:0007669"/>
    <property type="project" value="UniProtKB-EC"/>
</dbReference>
<feature type="chain" id="PRO_5005108851" description="Carboxylic ester hydrolase" evidence="10">
    <location>
        <begin position="19"/>
        <end position="495"/>
    </location>
</feature>
<evidence type="ECO:0000256" key="7">
    <source>
        <dbReference type="ARBA" id="ARBA00022837"/>
    </source>
</evidence>
<keyword evidence="5 10" id="KW-0732">Signal</keyword>
<gene>
    <name evidence="11" type="ORF">VHEMI02144</name>
</gene>
<keyword evidence="4" id="KW-0479">Metal-binding</keyword>
<dbReference type="Proteomes" id="UP000039046">
    <property type="component" value="Unassembled WGS sequence"/>
</dbReference>
<proteinExistence type="inferred from homology"/>
<keyword evidence="7" id="KW-0106">Calcium</keyword>
<evidence type="ECO:0000313" key="12">
    <source>
        <dbReference type="Proteomes" id="UP000039046"/>
    </source>
</evidence>
<keyword evidence="3" id="KW-0119">Carbohydrate metabolism</keyword>
<name>A0A0A1SNS1_9HYPO</name>
<evidence type="ECO:0000256" key="5">
    <source>
        <dbReference type="ARBA" id="ARBA00022729"/>
    </source>
</evidence>
<dbReference type="AlphaFoldDB" id="A0A0A1SNS1"/>
<dbReference type="InterPro" id="IPR011118">
    <property type="entry name" value="Tannase/feruloyl_esterase"/>
</dbReference>
<dbReference type="GO" id="GO:0046872">
    <property type="term" value="F:metal ion binding"/>
    <property type="evidence" value="ECO:0007669"/>
    <property type="project" value="UniProtKB-KW"/>
</dbReference>
<reference evidence="11 12" key="1">
    <citation type="journal article" date="2015" name="Genome Announc.">
        <title>Draft Genome Sequence and Gene Annotation of the Entomopathogenic Fungus Verticillium hemipterigenum.</title>
        <authorList>
            <person name="Horn F."/>
            <person name="Habel A."/>
            <person name="Scharf D.H."/>
            <person name="Dworschak J."/>
            <person name="Brakhage A.A."/>
            <person name="Guthke R."/>
            <person name="Hertweck C."/>
            <person name="Linde J."/>
        </authorList>
    </citation>
    <scope>NUCLEOTIDE SEQUENCE [LARGE SCALE GENOMIC DNA]</scope>
</reference>
<feature type="signal peptide" evidence="10">
    <location>
        <begin position="1"/>
        <end position="18"/>
    </location>
</feature>
<comment type="similarity">
    <text evidence="1 10">Belongs to the tannase family.</text>
</comment>
<dbReference type="PANTHER" id="PTHR33938">
    <property type="entry name" value="FERULOYL ESTERASE B-RELATED"/>
    <property type="match status" value="1"/>
</dbReference>
<dbReference type="InterPro" id="IPR029058">
    <property type="entry name" value="AB_hydrolase_fold"/>
</dbReference>
<keyword evidence="3" id="KW-0624">Polysaccharide degradation</keyword>
<accession>A0A0A1SNS1</accession>
<dbReference type="SUPFAM" id="SSF53474">
    <property type="entry name" value="alpha/beta-Hydrolases"/>
    <property type="match status" value="1"/>
</dbReference>
<evidence type="ECO:0000256" key="9">
    <source>
        <dbReference type="ARBA" id="ARBA00034075"/>
    </source>
</evidence>
<comment type="catalytic activity">
    <reaction evidence="9">
        <text>feruloyl-polysaccharide + H2O = ferulate + polysaccharide.</text>
        <dbReference type="EC" id="3.1.1.73"/>
    </reaction>
</comment>
<keyword evidence="2" id="KW-0719">Serine esterase</keyword>
<sequence>MQLAVIVLLPALYAVASAASCTCSRLNGASLPAFPHPVRFNATAVDAGELHAGQAINNNITFCRVTGSISYGPALNNTLRFELWLPNKAAYNGRYLAVGNGGFAGNIIPQAMIDPLNNGYAVASGDSGHPTSENGVSESGSYAAFFHDKSKVLTWMRDSIAMFTEPATALIAIYYGYRPRKMYYIGCSTGGGQGFALAQHYPSLFDGIIASCPANWYTHIMISFLWNALSSANSGAFLPQDALDLITKSVLDQCDAHDGQVDRVLADPSRCNFDIATLQCTPCQAPIVNNKTMCLTKPQVENVRKFYKGPANTVTGQPLYPGLPFGSERAWMGQQNSLYLNFSVPLFQNLVFNDLDYNYKSFDWSADVDVVDRLAGTLIDDISPDLEEFRKAGGKMIVTQAWADELLAAQWPIQHRERLRTVSGDALETFFSLFMIPGAAHCLPSKSYPHVPAKYDTLDRLVAWVESGELPRSLIGTEPLDGSDATVTLHPYPRY</sequence>
<dbReference type="Pfam" id="PF07519">
    <property type="entry name" value="Tannase"/>
    <property type="match status" value="1"/>
</dbReference>
<keyword evidence="12" id="KW-1185">Reference proteome</keyword>
<protein>
    <recommendedName>
        <fullName evidence="10">Carboxylic ester hydrolase</fullName>
        <ecNumber evidence="10">3.1.1.-</ecNumber>
    </recommendedName>
</protein>
<dbReference type="HOGENOM" id="CLU_014819_3_2_1"/>
<dbReference type="Gene3D" id="3.40.50.1820">
    <property type="entry name" value="alpha/beta hydrolase"/>
    <property type="match status" value="1"/>
</dbReference>
<evidence type="ECO:0000256" key="2">
    <source>
        <dbReference type="ARBA" id="ARBA00022487"/>
    </source>
</evidence>
<dbReference type="EC" id="3.1.1.-" evidence="10"/>
<dbReference type="OrthoDB" id="3039123at2759"/>
<dbReference type="GO" id="GO:0045493">
    <property type="term" value="P:xylan catabolic process"/>
    <property type="evidence" value="ECO:0007669"/>
    <property type="project" value="UniProtKB-KW"/>
</dbReference>